<reference evidence="1" key="1">
    <citation type="submission" date="2018-05" db="EMBL/GenBank/DDBJ databases">
        <authorList>
            <person name="Lanie J.A."/>
            <person name="Ng W.-L."/>
            <person name="Kazmierczak K.M."/>
            <person name="Andrzejewski T.M."/>
            <person name="Davidsen T.M."/>
            <person name="Wayne K.J."/>
            <person name="Tettelin H."/>
            <person name="Glass J.I."/>
            <person name="Rusch D."/>
            <person name="Podicherti R."/>
            <person name="Tsui H.-C.T."/>
            <person name="Winkler M.E."/>
        </authorList>
    </citation>
    <scope>NUCLEOTIDE SEQUENCE</scope>
</reference>
<dbReference type="AlphaFoldDB" id="A0A382J8X3"/>
<feature type="non-terminal residue" evidence="1">
    <location>
        <position position="1"/>
    </location>
</feature>
<dbReference type="EMBL" id="UINC01072408">
    <property type="protein sequence ID" value="SVC08025.1"/>
    <property type="molecule type" value="Genomic_DNA"/>
</dbReference>
<name>A0A382J8X3_9ZZZZ</name>
<organism evidence="1">
    <name type="scientific">marine metagenome</name>
    <dbReference type="NCBI Taxonomy" id="408172"/>
    <lineage>
        <taxon>unclassified sequences</taxon>
        <taxon>metagenomes</taxon>
        <taxon>ecological metagenomes</taxon>
    </lineage>
</organism>
<gene>
    <name evidence="1" type="ORF">METZ01_LOCUS260879</name>
</gene>
<protein>
    <submittedName>
        <fullName evidence="1">Uncharacterized protein</fullName>
    </submittedName>
</protein>
<sequence>GSGGGRSLYLTVDCDQTDDQYASFYFDYSEPQFPGTSDTRPLENAADNEYGQSNIQYRHAFDSGVGRTSYFHGIMDETGSFQVFSARQNEGYSNYPFSVGIHRVETPRSPDVDPFPVWIFCKWFDNQNYHGAWSGFNLFDWHHHYYSDRNGPAWDSHISYAGRGGNAMWTAAGAYSANGMGTSLCFPGWSAYSYEGFTIGYGYTFATPGTRGGPLNLNGDDLDGSWPLIPGFVINGCDYYSTYKSVRGRVADLRMGCGGYGWAYDPSGFTIPVSGTITGCQVGAIMFPATEAWLPGS</sequence>
<evidence type="ECO:0000313" key="1">
    <source>
        <dbReference type="EMBL" id="SVC08025.1"/>
    </source>
</evidence>
<accession>A0A382J8X3</accession>
<proteinExistence type="predicted"/>